<evidence type="ECO:0000313" key="27">
    <source>
        <dbReference type="Proteomes" id="UP000008022"/>
    </source>
</evidence>
<feature type="domain" description="Apple" evidence="25">
    <location>
        <begin position="1323"/>
        <end position="1410"/>
    </location>
</feature>
<evidence type="ECO:0000313" key="26">
    <source>
        <dbReference type="EnsemblPlants" id="ORUFI04G07900.1"/>
    </source>
</evidence>
<evidence type="ECO:0000256" key="11">
    <source>
        <dbReference type="ARBA" id="ARBA00022777"/>
    </source>
</evidence>
<keyword evidence="8" id="KW-0732">Signal</keyword>
<dbReference type="FunFam" id="1.10.510.10:FF:001023">
    <property type="entry name" value="Os07g0541700 protein"/>
    <property type="match status" value="1"/>
</dbReference>
<reference evidence="27" key="1">
    <citation type="submission" date="2013-06" db="EMBL/GenBank/DDBJ databases">
        <authorList>
            <person name="Zhao Q."/>
        </authorList>
    </citation>
    <scope>NUCLEOTIDE SEQUENCE</scope>
    <source>
        <strain evidence="27">cv. W1943</strain>
    </source>
</reference>
<dbReference type="FunFam" id="3.30.200.20:FF:000178">
    <property type="entry name" value="serine/threonine-protein kinase PBS1-like"/>
    <property type="match status" value="3"/>
</dbReference>
<dbReference type="CDD" id="cd14066">
    <property type="entry name" value="STKc_IRAK"/>
    <property type="match status" value="1"/>
</dbReference>
<keyword evidence="11" id="KW-0418">Kinase</keyword>
<evidence type="ECO:0000256" key="19">
    <source>
        <dbReference type="ARBA" id="ARBA00048679"/>
    </source>
</evidence>
<dbReference type="SMART" id="SM00108">
    <property type="entry name" value="B_lectin"/>
    <property type="match status" value="3"/>
</dbReference>
<dbReference type="InterPro" id="IPR017441">
    <property type="entry name" value="Protein_kinase_ATP_BS"/>
</dbReference>
<comment type="catalytic activity">
    <reaction evidence="18">
        <text>L-threonyl-[protein] + ATP = O-phospho-L-threonyl-[protein] + ADP + H(+)</text>
        <dbReference type="Rhea" id="RHEA:46608"/>
        <dbReference type="Rhea" id="RHEA-COMP:11060"/>
        <dbReference type="Rhea" id="RHEA-COMP:11605"/>
        <dbReference type="ChEBI" id="CHEBI:15378"/>
        <dbReference type="ChEBI" id="CHEBI:30013"/>
        <dbReference type="ChEBI" id="CHEBI:30616"/>
        <dbReference type="ChEBI" id="CHEBI:61977"/>
        <dbReference type="ChEBI" id="CHEBI:456216"/>
        <dbReference type="EC" id="2.7.11.1"/>
    </reaction>
</comment>
<dbReference type="PROSITE" id="PS00108">
    <property type="entry name" value="PROTEIN_KINASE_ST"/>
    <property type="match status" value="3"/>
</dbReference>
<feature type="binding site" evidence="20">
    <location>
        <position position="580"/>
    </location>
    <ligand>
        <name>ATP</name>
        <dbReference type="ChEBI" id="CHEBI:30616"/>
    </ligand>
</feature>
<evidence type="ECO:0000256" key="15">
    <source>
        <dbReference type="ARBA" id="ARBA00023157"/>
    </source>
</evidence>
<feature type="domain" description="Bulb-type lectin" evidence="24">
    <location>
        <begin position="1835"/>
        <end position="1961"/>
    </location>
</feature>
<dbReference type="Gramene" id="ORUFI04G07900.1">
    <property type="protein sequence ID" value="ORUFI04G07900.1"/>
    <property type="gene ID" value="ORUFI04G07900"/>
</dbReference>
<organism evidence="26 27">
    <name type="scientific">Oryza rufipogon</name>
    <name type="common">Brownbeard rice</name>
    <name type="synonym">Asian wild rice</name>
    <dbReference type="NCBI Taxonomy" id="4529"/>
    <lineage>
        <taxon>Eukaryota</taxon>
        <taxon>Viridiplantae</taxon>
        <taxon>Streptophyta</taxon>
        <taxon>Embryophyta</taxon>
        <taxon>Tracheophyta</taxon>
        <taxon>Spermatophyta</taxon>
        <taxon>Magnoliopsida</taxon>
        <taxon>Liliopsida</taxon>
        <taxon>Poales</taxon>
        <taxon>Poaceae</taxon>
        <taxon>BOP clade</taxon>
        <taxon>Oryzoideae</taxon>
        <taxon>Oryzeae</taxon>
        <taxon>Oryzinae</taxon>
        <taxon>Oryza</taxon>
    </lineage>
</organism>
<keyword evidence="5" id="KW-0597">Phosphoprotein</keyword>
<feature type="domain" description="Bulb-type lectin" evidence="24">
    <location>
        <begin position="1009"/>
        <end position="1137"/>
    </location>
</feature>
<evidence type="ECO:0000256" key="9">
    <source>
        <dbReference type="ARBA" id="ARBA00022734"/>
    </source>
</evidence>
<dbReference type="FunFam" id="2.90.10.30:FF:000003">
    <property type="entry name" value="Os04g0303100 protein"/>
    <property type="match status" value="3"/>
</dbReference>
<feature type="transmembrane region" description="Helical" evidence="22">
    <location>
        <begin position="497"/>
        <end position="518"/>
    </location>
</feature>
<feature type="domain" description="Bulb-type lectin" evidence="24">
    <location>
        <begin position="61"/>
        <end position="189"/>
    </location>
</feature>
<evidence type="ECO:0000256" key="4">
    <source>
        <dbReference type="ARBA" id="ARBA00022536"/>
    </source>
</evidence>
<dbReference type="Gene3D" id="2.90.10.30">
    <property type="match status" value="3"/>
</dbReference>
<keyword evidence="14 22" id="KW-0472">Membrane</keyword>
<dbReference type="InterPro" id="IPR036426">
    <property type="entry name" value="Bulb-type_lectin_dom_sf"/>
</dbReference>
<keyword evidence="6" id="KW-0808">Transferase</keyword>
<dbReference type="PROSITE" id="PS50948">
    <property type="entry name" value="PAN"/>
    <property type="match status" value="3"/>
</dbReference>
<evidence type="ECO:0000259" key="25">
    <source>
        <dbReference type="PROSITE" id="PS50948"/>
    </source>
</evidence>
<evidence type="ECO:0000256" key="22">
    <source>
        <dbReference type="SAM" id="Phobius"/>
    </source>
</evidence>
<keyword evidence="7 22" id="KW-0812">Transmembrane</keyword>
<keyword evidence="10 20" id="KW-0547">Nucleotide-binding</keyword>
<feature type="region of interest" description="Disordered" evidence="21">
    <location>
        <begin position="469"/>
        <end position="488"/>
    </location>
</feature>
<dbReference type="Gene3D" id="1.10.510.10">
    <property type="entry name" value="Transferase(Phosphotransferase) domain 1"/>
    <property type="match status" value="4"/>
</dbReference>
<dbReference type="EnsemblPlants" id="ORUFI04G07900.1">
    <property type="protein sequence ID" value="ORUFI04G07900.1"/>
    <property type="gene ID" value="ORUFI04G07900"/>
</dbReference>
<dbReference type="InterPro" id="IPR003609">
    <property type="entry name" value="Pan_app"/>
</dbReference>
<dbReference type="InterPro" id="IPR051343">
    <property type="entry name" value="G-type_lectin_kinases/EP1-like"/>
</dbReference>
<evidence type="ECO:0000256" key="21">
    <source>
        <dbReference type="SAM" id="MobiDB-lite"/>
    </source>
</evidence>
<dbReference type="eggNOG" id="ENOG502QUNW">
    <property type="taxonomic scope" value="Eukaryota"/>
</dbReference>
<evidence type="ECO:0000256" key="10">
    <source>
        <dbReference type="ARBA" id="ARBA00022741"/>
    </source>
</evidence>
<dbReference type="Pfam" id="PF07714">
    <property type="entry name" value="PK_Tyr_Ser-Thr"/>
    <property type="match status" value="1"/>
</dbReference>
<feature type="domain" description="Protein kinase" evidence="23">
    <location>
        <begin position="2309"/>
        <end position="2569"/>
    </location>
</feature>
<feature type="domain" description="Apple" evidence="25">
    <location>
        <begin position="2148"/>
        <end position="2235"/>
    </location>
</feature>
<feature type="transmembrane region" description="Helical" evidence="22">
    <location>
        <begin position="1842"/>
        <end position="1861"/>
    </location>
</feature>
<feature type="transmembrane region" description="Helical" evidence="22">
    <location>
        <begin position="1436"/>
        <end position="1457"/>
    </location>
</feature>
<dbReference type="Pfam" id="PF00069">
    <property type="entry name" value="Pkinase"/>
    <property type="match status" value="2"/>
</dbReference>
<dbReference type="SUPFAM" id="SSF51110">
    <property type="entry name" value="alpha-D-mannose-specific plant lectins"/>
    <property type="match status" value="3"/>
</dbReference>
<evidence type="ECO:0000256" key="14">
    <source>
        <dbReference type="ARBA" id="ARBA00023136"/>
    </source>
</evidence>
<evidence type="ECO:0000256" key="17">
    <source>
        <dbReference type="ARBA" id="ARBA00023180"/>
    </source>
</evidence>
<dbReference type="GO" id="GO:0005524">
    <property type="term" value="F:ATP binding"/>
    <property type="evidence" value="ECO:0007669"/>
    <property type="project" value="UniProtKB-UniRule"/>
</dbReference>
<keyword evidence="17" id="KW-0325">Glycoprotein</keyword>
<dbReference type="GO" id="GO:0051707">
    <property type="term" value="P:response to other organism"/>
    <property type="evidence" value="ECO:0007669"/>
    <property type="project" value="UniProtKB-ARBA"/>
</dbReference>
<evidence type="ECO:0000256" key="13">
    <source>
        <dbReference type="ARBA" id="ARBA00022989"/>
    </source>
</evidence>
<sequence length="2569" mass="287703">MCPANLLSFDIVAAAVVVVLMLATAAPAISVQQLYDYPTANLSTRWVNNAAVLQHSVDFTDGSAVRSIILRSPETIFGPSFAAGFFCAPPCKAFLFAIFIVYTDSGASITSVRNGIPQVVWSANRAHPVGENATLELTGDGILVLREADGRLVWSSGTSGRSVVGMQITEQGNLVLFDQRNVTVWQSFDHPTDALVPGQSLLQGMRLRANTSNTNWTESKLYMTVLSDGLYGYVESTPPQLYYEQTTNKRGKYPTRVTFMNGSLSIFIRTTQAGKPEAIIALPEAKSTQYIRLESDGHLRLYEWFDAGSNWTMVSDVIQKFPDDCAFPTVCGDYGICTSGQCICPLQANSSSSYFHPVDERKANLGCAPVTPISCQEMQYHQFLSLTDVSYFDEGQIIANAKNRDDCKEACLKNCSCRAVMFRYYGQNDSDGECQSVTEVFSLQSIQPEIVHYNSSAYLKVQLTPSSAAPTQNSSSAPTQTSSFAPTQNKSNKMKAILGPTLAASITLVLVAIIVVYVRRRRKYQETDEELDFDILPGMPLRFSLEKLRECTEDFSKKIGEGGFGSVFEGKLSEERVAVKRLESARQGKKEFLAEVETIGSIEHINLVRMIGFCAEKSNRLLVYEYMPGGSLDKWIYYRHNNAPLDWSTRCRIILDIAKGLCYLHEECRRKIVHLDIKPQNILLDENFNAKLADFGLSKLIDRDHSKVMTVMRGTPGYLAPEWLTSQITEKVDVYSFGVVLMEIISGRKNIDISQPEEAVQLINLLREKAQNNQLIDMIDKHSSDMVSYQEEVIQMMKLAMWCLQNDSGRRPSMSTVVKVLEGAMRVENCLDYSFFNANSVISVQGNPSTYSAPPHASILSNSNLSDSLELRSEEKYVLKYLLRTKMEERNANAVACLIMKLHITIPVSTLKMLELLKLMISACAFPHDTAEGNLFTRIHGNQSYMGMPVKPIVVTLGLEVVKPINLQKKLKAPSAPFVSGQPYDYPMANLSTRWVNNAAMLKHNSYTDGSAVRAIVLRSQKQLPGISFAAGFFCAPPCQSFLFAVFIVYTNSGAGITLSVNGMAQVIWSANRASLVGENATIELTGDGNLVLHEANGRLVWSSNTSVQLVAGMEITEHGNLVLFDQRNATVWQSFDHPTDVLVPGQSLLQGMKLRANTSTTNWTESKLYMTVLPDGLYGYVGSKPPQLYYTYLVDTNKSRKDPTRVTFTNGSLNIFLQSTQAGKPEAIIALPEAKSIQYIRLEYDGHLRLYEWSDEKWTMVSDVIKKYPDDCAFPTVCGEYGICAGGQCICPLQTNTSSGYFHPVDERKANLGCAPMNPISCQEKQNHQFLTLTDVSYFDGSQTIANAKNREDCKQDCLKNCSCRAVMFRYDQNVSDGECQLVTEVFSLQSIQPEIIHYNSTAYLKVQLTASSSAPKQTSLSAPTQKKSYKIKTILGSTVAAIITLVLVVIVGIYVQMRRKYLEIDEELDFDILPGMPMRFSFQKLRECTEDFSGFGSVFEGKISEERVAVKCLESARQGNKEFLAEVETIGSIEHINLVRLIGFCVEKSNRILVYEYMPRGSLDKWIYYRHNNTPLDWNTRCRIILDIAKGLCYLHEECRRKIAHLDIKPQNILLDENFNAKLADFGLSKLMDRDQSKVMTVMRGTPGYLAPEWLTSQITEKVDVYSFGVVLMEIISGRKNIDFSQPEESVQLIKLLCEKAQNNQLIDMVDKHSNDMISRQEEVIQMMKLAIHVSSRQSIDIFCSTSCISIIWSKMKWVAKGHKKLCSHGPRGDQNHMHPANLFAGFTVLVVMVLAVAAGTLPRQRSDYPMANLSTLWVNNRNRLPDSITYDDGSMVRSILLLSPQTFYGPSFAAGFFCTPPCREFIFAVFIVFTSSGALFPVAVNEVIWCANRGSPLGEDATLELTGDGDLVLREKANGRLVWSSGTSGRSVQGMEITENGNLVLFDQRNGTVWQSFDHPTDALVPGQSLLQGMILKANTSPTNWTESKIYITILQDGVYGYVESTPPQLYYNYVVSTNKSKRVPTTVTFTNGCLSIFVQSTQPGNPDGRIALPEAKSIQYIRLEPDGHLRLYEWSSEEKWTVVSDVTKLSLDDCDFPKVCGEYGICTGGQCICPPESNSSSSYFQPVDEWKLNLGCVPVTPISCQEMQNHHLLTLSDVSYFDVSQPIANPTNKDDCKQACLKNCSCRAVMFMYFHNDSHGTCHSLTEVFSLKTIQPQTATYNSTAYLKVQLTPSSSAPTQNKSYKTKTILSSILAAIGALILVVVVAIYVQKRRKYRERDEELDFDIMPGMPMRFSFQKLRKSTEDFSKKLGEGGFGSVYEGKISEEKVAVKRLESARQGKKEFLAEVETIGSIEHINLVRLIGVCVKKSNRLLVYEYMSRGSLDRWIYYHHNNAPLDWSTRCRIILDIAKGLCYLHEECRRKIAHLDIKPQNILLDDNFNAKLADFGLSKLIDRDQSKPEEAVQLINLLREKAQNNQLIDMIDKHSNDMVSHQEEVIQMMKLAMWCLQNDSDRRPSMSMVVKAFHPHIQPHLGHQYYLVQDEISGGATTSLAWVAARAHWRKLH</sequence>
<evidence type="ECO:0000256" key="20">
    <source>
        <dbReference type="PROSITE-ProRule" id="PRU10141"/>
    </source>
</evidence>
<evidence type="ECO:0000256" key="7">
    <source>
        <dbReference type="ARBA" id="ARBA00022692"/>
    </source>
</evidence>
<reference evidence="26" key="2">
    <citation type="submission" date="2015-06" db="UniProtKB">
        <authorList>
            <consortium name="EnsemblPlants"/>
        </authorList>
    </citation>
    <scope>IDENTIFICATION</scope>
</reference>
<feature type="domain" description="Apple" evidence="25">
    <location>
        <begin position="375"/>
        <end position="463"/>
    </location>
</feature>
<keyword evidence="4" id="KW-0245">EGF-like domain</keyword>
<dbReference type="CDD" id="cd00028">
    <property type="entry name" value="B_lectin"/>
    <property type="match status" value="3"/>
</dbReference>
<keyword evidence="27" id="KW-1185">Reference proteome</keyword>
<comment type="catalytic activity">
    <reaction evidence="19">
        <text>L-seryl-[protein] + ATP = O-phospho-L-seryl-[protein] + ADP + H(+)</text>
        <dbReference type="Rhea" id="RHEA:17989"/>
        <dbReference type="Rhea" id="RHEA-COMP:9863"/>
        <dbReference type="Rhea" id="RHEA-COMP:11604"/>
        <dbReference type="ChEBI" id="CHEBI:15378"/>
        <dbReference type="ChEBI" id="CHEBI:29999"/>
        <dbReference type="ChEBI" id="CHEBI:30616"/>
        <dbReference type="ChEBI" id="CHEBI:83421"/>
        <dbReference type="ChEBI" id="CHEBI:456216"/>
        <dbReference type="EC" id="2.7.11.1"/>
    </reaction>
</comment>
<feature type="transmembrane region" description="Helical" evidence="22">
    <location>
        <begin position="2253"/>
        <end position="2274"/>
    </location>
</feature>
<dbReference type="GO" id="GO:0030246">
    <property type="term" value="F:carbohydrate binding"/>
    <property type="evidence" value="ECO:0007669"/>
    <property type="project" value="UniProtKB-KW"/>
</dbReference>
<dbReference type="GO" id="GO:0004674">
    <property type="term" value="F:protein serine/threonine kinase activity"/>
    <property type="evidence" value="ECO:0007669"/>
    <property type="project" value="UniProtKB-KW"/>
</dbReference>
<dbReference type="Pfam" id="PF01453">
    <property type="entry name" value="B_lectin"/>
    <property type="match status" value="3"/>
</dbReference>
<feature type="transmembrane region" description="Helical" evidence="22">
    <location>
        <begin position="1783"/>
        <end position="1804"/>
    </location>
</feature>
<dbReference type="STRING" id="4529.A0A0E0P717"/>
<dbReference type="CDD" id="cd01098">
    <property type="entry name" value="PAN_AP_plant"/>
    <property type="match status" value="3"/>
</dbReference>
<dbReference type="PANTHER" id="PTHR47976">
    <property type="entry name" value="G-TYPE LECTIN S-RECEPTOR-LIKE SERINE/THREONINE-PROTEIN KINASE SD2-5"/>
    <property type="match status" value="1"/>
</dbReference>
<proteinExistence type="predicted"/>
<dbReference type="GO" id="GO:0016020">
    <property type="term" value="C:membrane"/>
    <property type="evidence" value="ECO:0007669"/>
    <property type="project" value="UniProtKB-SubCell"/>
</dbReference>
<keyword evidence="13 22" id="KW-1133">Transmembrane helix</keyword>
<keyword evidence="12 20" id="KW-0067">ATP-binding</keyword>
<dbReference type="InterPro" id="IPR001480">
    <property type="entry name" value="Bulb-type_lectin_dom"/>
</dbReference>
<dbReference type="InterPro" id="IPR011009">
    <property type="entry name" value="Kinase-like_dom_sf"/>
</dbReference>
<evidence type="ECO:0000256" key="18">
    <source>
        <dbReference type="ARBA" id="ARBA00047899"/>
    </source>
</evidence>
<dbReference type="Gene3D" id="3.30.200.20">
    <property type="entry name" value="Phosphorylase Kinase, domain 1"/>
    <property type="match status" value="3"/>
</dbReference>
<evidence type="ECO:0000256" key="3">
    <source>
        <dbReference type="ARBA" id="ARBA00022527"/>
    </source>
</evidence>
<dbReference type="PROSITE" id="PS50927">
    <property type="entry name" value="BULB_LECTIN"/>
    <property type="match status" value="3"/>
</dbReference>
<accession>A0A0E0P717</accession>
<feature type="transmembrane region" description="Helical" evidence="22">
    <location>
        <begin position="1868"/>
        <end position="1887"/>
    </location>
</feature>
<dbReference type="PROSITE" id="PS50011">
    <property type="entry name" value="PROTEIN_KINASE_DOM"/>
    <property type="match status" value="3"/>
</dbReference>
<dbReference type="PANTHER" id="PTHR47976:SF30">
    <property type="entry name" value="RECEPTOR-LIKE SERINE_THREONINE-PROTEIN KINASE"/>
    <property type="match status" value="1"/>
</dbReference>
<evidence type="ECO:0000256" key="1">
    <source>
        <dbReference type="ARBA" id="ARBA00004479"/>
    </source>
</evidence>
<evidence type="ECO:0000259" key="24">
    <source>
        <dbReference type="PROSITE" id="PS50927"/>
    </source>
</evidence>
<dbReference type="HOGENOM" id="CLU_000288_178_6_1"/>
<dbReference type="InterPro" id="IPR008271">
    <property type="entry name" value="Ser/Thr_kinase_AS"/>
</dbReference>
<dbReference type="InterPro" id="IPR001245">
    <property type="entry name" value="Ser-Thr/Tyr_kinase_cat_dom"/>
</dbReference>
<evidence type="ECO:0000256" key="2">
    <source>
        <dbReference type="ARBA" id="ARBA00012513"/>
    </source>
</evidence>
<dbReference type="FunFam" id="1.10.510.10:FF:000248">
    <property type="entry name" value="S-receptor-like kinase 5"/>
    <property type="match status" value="2"/>
</dbReference>
<keyword evidence="16" id="KW-0675">Receptor</keyword>
<evidence type="ECO:0000256" key="6">
    <source>
        <dbReference type="ARBA" id="ARBA00022679"/>
    </source>
</evidence>
<keyword evidence="9" id="KW-0430">Lectin</keyword>
<name>A0A0E0P717_ORYRU</name>
<feature type="domain" description="Protein kinase" evidence="23">
    <location>
        <begin position="1486"/>
        <end position="1738"/>
    </location>
</feature>
<keyword evidence="15" id="KW-1015">Disulfide bond</keyword>
<evidence type="ECO:0000256" key="12">
    <source>
        <dbReference type="ARBA" id="ARBA00022840"/>
    </source>
</evidence>
<dbReference type="SMART" id="SM00220">
    <property type="entry name" value="S_TKc"/>
    <property type="match status" value="3"/>
</dbReference>
<evidence type="ECO:0000259" key="23">
    <source>
        <dbReference type="PROSITE" id="PS50011"/>
    </source>
</evidence>
<dbReference type="SUPFAM" id="SSF56112">
    <property type="entry name" value="Protein kinase-like (PK-like)"/>
    <property type="match status" value="3"/>
</dbReference>
<protein>
    <recommendedName>
        <fullName evidence="2">non-specific serine/threonine protein kinase</fullName>
        <ecNumber evidence="2">2.7.11.1</ecNumber>
    </recommendedName>
</protein>
<dbReference type="Pfam" id="PF08276">
    <property type="entry name" value="PAN_2"/>
    <property type="match status" value="1"/>
</dbReference>
<keyword evidence="3" id="KW-0723">Serine/threonine-protein kinase</keyword>
<dbReference type="EC" id="2.7.11.1" evidence="2"/>
<evidence type="ECO:0000256" key="5">
    <source>
        <dbReference type="ARBA" id="ARBA00022553"/>
    </source>
</evidence>
<dbReference type="InterPro" id="IPR000719">
    <property type="entry name" value="Prot_kinase_dom"/>
</dbReference>
<dbReference type="Proteomes" id="UP000008022">
    <property type="component" value="Unassembled WGS sequence"/>
</dbReference>
<evidence type="ECO:0000256" key="16">
    <source>
        <dbReference type="ARBA" id="ARBA00023170"/>
    </source>
</evidence>
<feature type="binding site" evidence="20">
    <location>
        <position position="2336"/>
    </location>
    <ligand>
        <name>ATP</name>
        <dbReference type="ChEBI" id="CHEBI:30616"/>
    </ligand>
</feature>
<comment type="subcellular location">
    <subcellularLocation>
        <location evidence="1">Membrane</location>
        <topology evidence="1">Single-pass type I membrane protein</topology>
    </subcellularLocation>
</comment>
<feature type="domain" description="Protein kinase" evidence="23">
    <location>
        <begin position="553"/>
        <end position="836"/>
    </location>
</feature>
<dbReference type="PROSITE" id="PS00107">
    <property type="entry name" value="PROTEIN_KINASE_ATP"/>
    <property type="match status" value="2"/>
</dbReference>
<evidence type="ECO:0000256" key="8">
    <source>
        <dbReference type="ARBA" id="ARBA00022729"/>
    </source>
</evidence>
<dbReference type="SMART" id="SM00473">
    <property type="entry name" value="PAN_AP"/>
    <property type="match status" value="3"/>
</dbReference>
<dbReference type="FunFam" id="2.90.10.10:FF:000039">
    <property type="entry name" value="G-type lectin S-receptor-like serine/threonine-protein kinase SD2-5"/>
    <property type="match status" value="2"/>
</dbReference>